<name>A0A7W6MD89_9RHOB</name>
<dbReference type="Proteomes" id="UP000565745">
    <property type="component" value="Unassembled WGS sequence"/>
</dbReference>
<gene>
    <name evidence="2" type="ORF">GGR93_003895</name>
</gene>
<protein>
    <recommendedName>
        <fullName evidence="1">Peptidase M15C domain-containing protein</fullName>
    </recommendedName>
</protein>
<dbReference type="Pfam" id="PF13539">
    <property type="entry name" value="Peptidase_M15_4"/>
    <property type="match status" value="1"/>
</dbReference>
<sequence length="289" mass="32252">MKLIPALILAFAIILAPILWFVVPMVIGQPGRGTGPAIDSQARIEIEILNQQVEDIRLRMEDIREGMAALGQEVRNRPAFQPQRPQLLQAPETDGSEIFSQNGTNDIIDAYAQVVLIADRRNVNKGLKIAGGRYLTEKLGLPRQNLSDKCESMTNPRLKSKLKTTQVGPIRVTMLQPALDSLARVFEAVRITDPDLYARINTAGALCVRRIRGTTNRVSTHSFGLAVDLNIDGKLDTLGDGRTQLGLTILADFFRTEGWVWGASWRREDSMHFEISRKQLDEWLAQGKL</sequence>
<dbReference type="InterPro" id="IPR039561">
    <property type="entry name" value="Peptidase_M15C"/>
</dbReference>
<dbReference type="SUPFAM" id="SSF55166">
    <property type="entry name" value="Hedgehog/DD-peptidase"/>
    <property type="match status" value="1"/>
</dbReference>
<evidence type="ECO:0000259" key="1">
    <source>
        <dbReference type="Pfam" id="PF13539"/>
    </source>
</evidence>
<comment type="caution">
    <text evidence="2">The sequence shown here is derived from an EMBL/GenBank/DDBJ whole genome shotgun (WGS) entry which is preliminary data.</text>
</comment>
<dbReference type="EMBL" id="JACIFU010000007">
    <property type="protein sequence ID" value="MBB4176087.1"/>
    <property type="molecule type" value="Genomic_DNA"/>
</dbReference>
<dbReference type="AlphaFoldDB" id="A0A7W6MD89"/>
<evidence type="ECO:0000313" key="3">
    <source>
        <dbReference type="Proteomes" id="UP000565745"/>
    </source>
</evidence>
<feature type="domain" description="Peptidase M15C" evidence="1">
    <location>
        <begin position="213"/>
        <end position="275"/>
    </location>
</feature>
<dbReference type="InterPro" id="IPR009045">
    <property type="entry name" value="Zn_M74/Hedgehog-like"/>
</dbReference>
<evidence type="ECO:0000313" key="2">
    <source>
        <dbReference type="EMBL" id="MBB4176087.1"/>
    </source>
</evidence>
<keyword evidence="3" id="KW-1185">Reference proteome</keyword>
<accession>A0A7W6MD89</accession>
<dbReference type="OrthoDB" id="9799970at2"/>
<dbReference type="RefSeq" id="WP_025053808.1">
    <property type="nucleotide sequence ID" value="NZ_JACIFU010000007.1"/>
</dbReference>
<reference evidence="2 3" key="1">
    <citation type="submission" date="2020-08" db="EMBL/GenBank/DDBJ databases">
        <title>Genomic Encyclopedia of Type Strains, Phase IV (KMG-IV): sequencing the most valuable type-strain genomes for metagenomic binning, comparative biology and taxonomic classification.</title>
        <authorList>
            <person name="Goeker M."/>
        </authorList>
    </citation>
    <scope>NUCLEOTIDE SEQUENCE [LARGE SCALE GENOMIC DNA]</scope>
    <source>
        <strain evidence="2 3">DSM 101015</strain>
    </source>
</reference>
<proteinExistence type="predicted"/>
<organism evidence="2 3">
    <name type="scientific">Sulfitobacter noctilucicola</name>
    <dbReference type="NCBI Taxonomy" id="1342301"/>
    <lineage>
        <taxon>Bacteria</taxon>
        <taxon>Pseudomonadati</taxon>
        <taxon>Pseudomonadota</taxon>
        <taxon>Alphaproteobacteria</taxon>
        <taxon>Rhodobacterales</taxon>
        <taxon>Roseobacteraceae</taxon>
        <taxon>Sulfitobacter</taxon>
    </lineage>
</organism>
<dbReference type="GO" id="GO:0008233">
    <property type="term" value="F:peptidase activity"/>
    <property type="evidence" value="ECO:0007669"/>
    <property type="project" value="InterPro"/>
</dbReference>
<dbReference type="Gene3D" id="3.30.1380.10">
    <property type="match status" value="1"/>
</dbReference>